<dbReference type="PANTHER" id="PTHR28177:SF1">
    <property type="entry name" value="ALTERED INHERITANCE OF MITOCHONDRIA PROTEIN 19, MITOCHONDRIAL"/>
    <property type="match status" value="1"/>
</dbReference>
<dbReference type="Proteomes" id="UP001447188">
    <property type="component" value="Unassembled WGS sequence"/>
</dbReference>
<comment type="caution">
    <text evidence="2">The sequence shown here is derived from an EMBL/GenBank/DDBJ whole genome shotgun (WGS) entry which is preliminary data.</text>
</comment>
<proteinExistence type="predicted"/>
<name>A0ABR3GL98_9PEZI</name>
<keyword evidence="1" id="KW-1133">Transmembrane helix</keyword>
<gene>
    <name evidence="2" type="ORF">Q9L58_004302</name>
</gene>
<evidence type="ECO:0000313" key="3">
    <source>
        <dbReference type="Proteomes" id="UP001447188"/>
    </source>
</evidence>
<feature type="transmembrane region" description="Helical" evidence="1">
    <location>
        <begin position="79"/>
        <end position="97"/>
    </location>
</feature>
<sequence length="110" mass="12213">MVLSQLPASKKHYTSKLFPKPWAVFFFSSTLAVGGWMTYDHAPIDGAGTTAAWSILYLMVNGTTKSLKPLFKLRNPVPLGVASLTAVNAITHGYYYFNTSRPKEETEVRL</sequence>
<dbReference type="PANTHER" id="PTHR28177">
    <property type="entry name" value="ALTERED INHERITANCE OF MITOCHONDRIA PROTEIN 19, MITOCHONDRIAL"/>
    <property type="match status" value="1"/>
</dbReference>
<dbReference type="InterPro" id="IPR019419">
    <property type="entry name" value="AIM19"/>
</dbReference>
<dbReference type="EMBL" id="JBBBZM010000045">
    <property type="protein sequence ID" value="KAL0636694.1"/>
    <property type="molecule type" value="Genomic_DNA"/>
</dbReference>
<feature type="transmembrane region" description="Helical" evidence="1">
    <location>
        <begin position="21"/>
        <end position="39"/>
    </location>
</feature>
<dbReference type="Pfam" id="PF10315">
    <property type="entry name" value="Aim19"/>
    <property type="match status" value="1"/>
</dbReference>
<keyword evidence="1" id="KW-0812">Transmembrane</keyword>
<keyword evidence="3" id="KW-1185">Reference proteome</keyword>
<evidence type="ECO:0000313" key="2">
    <source>
        <dbReference type="EMBL" id="KAL0636694.1"/>
    </source>
</evidence>
<accession>A0ABR3GL98</accession>
<reference evidence="2 3" key="1">
    <citation type="submission" date="2024-02" db="EMBL/GenBank/DDBJ databases">
        <title>Discinaceae phylogenomics.</title>
        <authorList>
            <person name="Dirks A.C."/>
            <person name="James T.Y."/>
        </authorList>
    </citation>
    <scope>NUCLEOTIDE SEQUENCE [LARGE SCALE GENOMIC DNA]</scope>
    <source>
        <strain evidence="2 3">ACD0624</strain>
    </source>
</reference>
<evidence type="ECO:0008006" key="4">
    <source>
        <dbReference type="Google" id="ProtNLM"/>
    </source>
</evidence>
<evidence type="ECO:0000256" key="1">
    <source>
        <dbReference type="SAM" id="Phobius"/>
    </source>
</evidence>
<protein>
    <recommendedName>
        <fullName evidence="4">Mitochondrial pyruvate carrier</fullName>
    </recommendedName>
</protein>
<keyword evidence="1" id="KW-0472">Membrane</keyword>
<organism evidence="2 3">
    <name type="scientific">Discina gigas</name>
    <dbReference type="NCBI Taxonomy" id="1032678"/>
    <lineage>
        <taxon>Eukaryota</taxon>
        <taxon>Fungi</taxon>
        <taxon>Dikarya</taxon>
        <taxon>Ascomycota</taxon>
        <taxon>Pezizomycotina</taxon>
        <taxon>Pezizomycetes</taxon>
        <taxon>Pezizales</taxon>
        <taxon>Discinaceae</taxon>
        <taxon>Discina</taxon>
    </lineage>
</organism>